<proteinExistence type="predicted"/>
<dbReference type="Proteomes" id="UP001163603">
    <property type="component" value="Chromosome 1"/>
</dbReference>
<protein>
    <submittedName>
        <fullName evidence="1">Uncharacterized protein</fullName>
    </submittedName>
</protein>
<sequence length="16" mass="2093">MRSVMFSLLVYWYFFC</sequence>
<name>A0ACC0ZLL0_9ROSI</name>
<accession>A0ACC0ZLL0</accession>
<evidence type="ECO:0000313" key="1">
    <source>
        <dbReference type="EMBL" id="KAJ0052922.1"/>
    </source>
</evidence>
<evidence type="ECO:0000313" key="2">
    <source>
        <dbReference type="Proteomes" id="UP001163603"/>
    </source>
</evidence>
<dbReference type="EMBL" id="CM047736">
    <property type="protein sequence ID" value="KAJ0052922.1"/>
    <property type="molecule type" value="Genomic_DNA"/>
</dbReference>
<reference evidence="2" key="1">
    <citation type="journal article" date="2023" name="G3 (Bethesda)">
        <title>Genome assembly and association tests identify interacting loci associated with vigor, precocity, and sex in interspecific pistachio rootstocks.</title>
        <authorList>
            <person name="Palmer W."/>
            <person name="Jacygrad E."/>
            <person name="Sagayaradj S."/>
            <person name="Cavanaugh K."/>
            <person name="Han R."/>
            <person name="Bertier L."/>
            <person name="Beede B."/>
            <person name="Kafkas S."/>
            <person name="Golino D."/>
            <person name="Preece J."/>
            <person name="Michelmore R."/>
        </authorList>
    </citation>
    <scope>NUCLEOTIDE SEQUENCE [LARGE SCALE GENOMIC DNA]</scope>
</reference>
<gene>
    <name evidence="1" type="ORF">Pint_02854</name>
</gene>
<organism evidence="1 2">
    <name type="scientific">Pistacia integerrima</name>
    <dbReference type="NCBI Taxonomy" id="434235"/>
    <lineage>
        <taxon>Eukaryota</taxon>
        <taxon>Viridiplantae</taxon>
        <taxon>Streptophyta</taxon>
        <taxon>Embryophyta</taxon>
        <taxon>Tracheophyta</taxon>
        <taxon>Spermatophyta</taxon>
        <taxon>Magnoliopsida</taxon>
        <taxon>eudicotyledons</taxon>
        <taxon>Gunneridae</taxon>
        <taxon>Pentapetalae</taxon>
        <taxon>rosids</taxon>
        <taxon>malvids</taxon>
        <taxon>Sapindales</taxon>
        <taxon>Anacardiaceae</taxon>
        <taxon>Pistacia</taxon>
    </lineage>
</organism>
<keyword evidence="2" id="KW-1185">Reference proteome</keyword>
<comment type="caution">
    <text evidence="1">The sequence shown here is derived from an EMBL/GenBank/DDBJ whole genome shotgun (WGS) entry which is preliminary data.</text>
</comment>